<feature type="transmembrane region" description="Helical" evidence="1">
    <location>
        <begin position="150"/>
        <end position="171"/>
    </location>
</feature>
<keyword evidence="1" id="KW-0472">Membrane</keyword>
<keyword evidence="1" id="KW-0812">Transmembrane</keyword>
<feature type="transmembrane region" description="Helical" evidence="1">
    <location>
        <begin position="116"/>
        <end position="138"/>
    </location>
</feature>
<proteinExistence type="predicted"/>
<dbReference type="EMBL" id="PJNH01000001">
    <property type="protein sequence ID" value="PKR79197.1"/>
    <property type="molecule type" value="Genomic_DNA"/>
</dbReference>
<keyword evidence="3" id="KW-1185">Reference proteome</keyword>
<evidence type="ECO:0000256" key="1">
    <source>
        <dbReference type="SAM" id="Phobius"/>
    </source>
</evidence>
<evidence type="ECO:0000313" key="3">
    <source>
        <dbReference type="Proteomes" id="UP000243524"/>
    </source>
</evidence>
<dbReference type="OrthoDB" id="2939087at2"/>
<name>A0A2I0QXZ0_9BACI</name>
<feature type="transmembrane region" description="Helical" evidence="1">
    <location>
        <begin position="6"/>
        <end position="24"/>
    </location>
</feature>
<protein>
    <submittedName>
        <fullName evidence="2">Uncharacterized protein</fullName>
    </submittedName>
</protein>
<dbReference type="RefSeq" id="WP_101330941.1">
    <property type="nucleotide sequence ID" value="NZ_PJNH01000001.1"/>
</dbReference>
<keyword evidence="1" id="KW-1133">Transmembrane helix</keyword>
<feature type="transmembrane region" description="Helical" evidence="1">
    <location>
        <begin position="45"/>
        <end position="66"/>
    </location>
</feature>
<reference evidence="2 3" key="1">
    <citation type="submission" date="2017-06" db="EMBL/GenBank/DDBJ databases">
        <title>the draft geome sequence of Illustriluteabacillus marina B3227.</title>
        <authorList>
            <person name="He R.-H."/>
            <person name="Du Z.-J."/>
        </authorList>
    </citation>
    <scope>NUCLEOTIDE SEQUENCE [LARGE SCALE GENOMIC DNA]</scope>
    <source>
        <strain evidence="2 3">B3227</strain>
    </source>
</reference>
<sequence length="240" mass="27975">MDNLEPYSYILPFISLIYLVLKFSPVTTFTANQFEKKLYTKERRFSIKFINFILQSIIISIFLMALSEYTKDINDNLIIGYIIIVFIIFAFLAYKAEAYKKGDRSSRKVTVLIWKLILTFTYLVLLLVIFSSIIGGIHDVEIGDNINEKIAYMSAFFIGSYLYSVIITIFISPLDKFLSWSDKEAAVYIKSGPDNEEIWYILHPISKQEILLGDDKYDANCKKFKKILKEDLLYETVFKE</sequence>
<dbReference type="AlphaFoldDB" id="A0A2I0QXZ0"/>
<dbReference type="Proteomes" id="UP000243524">
    <property type="component" value="Unassembled WGS sequence"/>
</dbReference>
<accession>A0A2I0QXZ0</accession>
<feature type="transmembrane region" description="Helical" evidence="1">
    <location>
        <begin position="78"/>
        <end position="96"/>
    </location>
</feature>
<organism evidence="2 3">
    <name type="scientific">Halalkalibacillus sediminis</name>
    <dbReference type="NCBI Taxonomy" id="2018042"/>
    <lineage>
        <taxon>Bacteria</taxon>
        <taxon>Bacillati</taxon>
        <taxon>Bacillota</taxon>
        <taxon>Bacilli</taxon>
        <taxon>Bacillales</taxon>
        <taxon>Bacillaceae</taxon>
        <taxon>Halalkalibacillus</taxon>
    </lineage>
</organism>
<gene>
    <name evidence="2" type="ORF">CEY16_05490</name>
</gene>
<comment type="caution">
    <text evidence="2">The sequence shown here is derived from an EMBL/GenBank/DDBJ whole genome shotgun (WGS) entry which is preliminary data.</text>
</comment>
<evidence type="ECO:0000313" key="2">
    <source>
        <dbReference type="EMBL" id="PKR79197.1"/>
    </source>
</evidence>